<dbReference type="InterPro" id="IPR004861">
    <property type="entry name" value="Siw14-like"/>
</dbReference>
<organism evidence="12 13">
    <name type="scientific">Plasmodiophora brassicae</name>
    <name type="common">Clubroot disease agent</name>
    <dbReference type="NCBI Taxonomy" id="37360"/>
    <lineage>
        <taxon>Eukaryota</taxon>
        <taxon>Sar</taxon>
        <taxon>Rhizaria</taxon>
        <taxon>Endomyxa</taxon>
        <taxon>Phytomyxea</taxon>
        <taxon>Plasmodiophorida</taxon>
        <taxon>Plasmodiophoridae</taxon>
        <taxon>Plasmodiophora</taxon>
    </lineage>
</organism>
<feature type="domain" description="Tyrosine specific protein phosphatases" evidence="11">
    <location>
        <begin position="101"/>
        <end position="137"/>
    </location>
</feature>
<evidence type="ECO:0000256" key="7">
    <source>
        <dbReference type="ARBA" id="ARBA00047562"/>
    </source>
</evidence>
<dbReference type="EMBL" id="OVEO01000013">
    <property type="protein sequence ID" value="SPR00129.1"/>
    <property type="molecule type" value="Genomic_DNA"/>
</dbReference>
<comment type="catalytic activity">
    <reaction evidence="7">
        <text>3,5-bis(diphospho)-1D-myo-inositol 1,2,4,6-tetrakisphosphate + H2O = 3-diphospho-1D-myo-inositol 1,2,4,5,6-pentakisphosphate + phosphate + 2 H(+)</text>
        <dbReference type="Rhea" id="RHEA:56312"/>
        <dbReference type="ChEBI" id="CHEBI:15377"/>
        <dbReference type="ChEBI" id="CHEBI:15378"/>
        <dbReference type="ChEBI" id="CHEBI:43474"/>
        <dbReference type="ChEBI" id="CHEBI:140372"/>
        <dbReference type="ChEBI" id="CHEBI:140374"/>
        <dbReference type="EC" id="3.6.1.52"/>
    </reaction>
    <physiologicalReaction direction="left-to-right" evidence="7">
        <dbReference type="Rhea" id="RHEA:56313"/>
    </physiologicalReaction>
</comment>
<dbReference type="PRINTS" id="PR01911">
    <property type="entry name" value="PFDSPHPHTASE"/>
</dbReference>
<keyword evidence="12" id="KW-0496">Mitochondrion</keyword>
<evidence type="ECO:0000256" key="1">
    <source>
        <dbReference type="ARBA" id="ARBA00004496"/>
    </source>
</evidence>
<protein>
    <recommendedName>
        <fullName evidence="2">diphosphoinositol-polyphosphate diphosphatase</fullName>
        <ecNumber evidence="2">3.6.1.52</ecNumber>
    </recommendedName>
</protein>
<dbReference type="GO" id="GO:0016791">
    <property type="term" value="F:phosphatase activity"/>
    <property type="evidence" value="ECO:0007669"/>
    <property type="project" value="InterPro"/>
</dbReference>
<reference evidence="12 13" key="1">
    <citation type="submission" date="2018-03" db="EMBL/GenBank/DDBJ databases">
        <authorList>
            <person name="Fogelqvist J."/>
        </authorList>
    </citation>
    <scope>NUCLEOTIDE SEQUENCE [LARGE SCALE GENOMIC DNA]</scope>
</reference>
<comment type="catalytic activity">
    <reaction evidence="8">
        <text>1,5-bis(diphospho)-1D-myo-inositol 2,3,4,6-tetrakisphosphate + H2O = 1-diphospho-1D-myo-inositol 2,3,4,5,6-pentakisphosphate + phosphate + 2 H(+)</text>
        <dbReference type="Rhea" id="RHEA:79699"/>
        <dbReference type="ChEBI" id="CHEBI:15377"/>
        <dbReference type="ChEBI" id="CHEBI:15378"/>
        <dbReference type="ChEBI" id="CHEBI:43474"/>
        <dbReference type="ChEBI" id="CHEBI:74946"/>
        <dbReference type="ChEBI" id="CHEBI:77983"/>
        <dbReference type="EC" id="3.6.1.52"/>
    </reaction>
    <physiologicalReaction direction="left-to-right" evidence="8">
        <dbReference type="Rhea" id="RHEA:79700"/>
    </physiologicalReaction>
</comment>
<dbReference type="PROSITE" id="PS50056">
    <property type="entry name" value="TYR_PHOSPHATASE_2"/>
    <property type="match status" value="1"/>
</dbReference>
<dbReference type="CDD" id="cd14528">
    <property type="entry name" value="PFA-DSP_Siw14"/>
    <property type="match status" value="1"/>
</dbReference>
<keyword evidence="4" id="KW-0378">Hydrolase</keyword>
<dbReference type="EC" id="3.6.1.52" evidence="2"/>
<sequence>MEVAGASWDWRSCPLLVEYLESALDENWVIPPQRFAIVEKGIYRSGYPNQQSEQFLEKLGLRSIVYLCKEPVRDWNRDFIRRNGIQLFHLGSDGNKEPFLTVPLELIQESLSRLLDTRNHPILIHCNKGTHRTGCLVGCLRRVQRWSLTSILGEYQRFAGGRPRLIDQQSIELFDPRGIDYDPQFAPSWLQT</sequence>
<dbReference type="Pfam" id="PF03162">
    <property type="entry name" value="Y_phosphatase2"/>
    <property type="match status" value="1"/>
</dbReference>
<dbReference type="GO" id="GO:0008486">
    <property type="term" value="F:diphosphoinositol-polyphosphate diphosphatase activity"/>
    <property type="evidence" value="ECO:0007669"/>
    <property type="project" value="UniProtKB-EC"/>
</dbReference>
<dbReference type="InterPro" id="IPR000387">
    <property type="entry name" value="Tyr_Pase_dom"/>
</dbReference>
<evidence type="ECO:0000256" key="4">
    <source>
        <dbReference type="ARBA" id="ARBA00022801"/>
    </source>
</evidence>
<name>A0A3P3YJ24_PLABS</name>
<dbReference type="FunFam" id="3.90.190.10:FF:000035">
    <property type="entry name" value="Tyrosine phosphatase, putative"/>
    <property type="match status" value="1"/>
</dbReference>
<dbReference type="SUPFAM" id="SSF52799">
    <property type="entry name" value="(Phosphotyrosine protein) phosphatases II"/>
    <property type="match status" value="1"/>
</dbReference>
<dbReference type="PANTHER" id="PTHR31126">
    <property type="entry name" value="TYROSINE-PROTEIN PHOSPHATASE"/>
    <property type="match status" value="1"/>
</dbReference>
<evidence type="ECO:0000256" key="6">
    <source>
        <dbReference type="ARBA" id="ARBA00047342"/>
    </source>
</evidence>
<dbReference type="AlphaFoldDB" id="A0A3P3YJ24"/>
<dbReference type="PROSITE" id="PS50054">
    <property type="entry name" value="TYR_PHOSPHATASE_DUAL"/>
    <property type="match status" value="1"/>
</dbReference>
<dbReference type="PROSITE" id="PS00383">
    <property type="entry name" value="TYR_PHOSPHATASE_1"/>
    <property type="match status" value="1"/>
</dbReference>
<evidence type="ECO:0000313" key="13">
    <source>
        <dbReference type="Proteomes" id="UP000290189"/>
    </source>
</evidence>
<feature type="domain" description="Tyrosine-protein phosphatase" evidence="10">
    <location>
        <begin position="34"/>
        <end position="187"/>
    </location>
</feature>
<evidence type="ECO:0000256" key="9">
    <source>
        <dbReference type="ARBA" id="ARBA00048424"/>
    </source>
</evidence>
<evidence type="ECO:0000256" key="3">
    <source>
        <dbReference type="ARBA" id="ARBA00022490"/>
    </source>
</evidence>
<proteinExistence type="inferred from homology"/>
<dbReference type="InterPro" id="IPR020428">
    <property type="entry name" value="PFA-DSPs"/>
</dbReference>
<dbReference type="GO" id="GO:0005737">
    <property type="term" value="C:cytoplasm"/>
    <property type="evidence" value="ECO:0007669"/>
    <property type="project" value="UniProtKB-SubCell"/>
</dbReference>
<geneLocation type="mitochondrion" evidence="12"/>
<comment type="catalytic activity">
    <reaction evidence="9">
        <text>6-diphospho-1D-myo-inositol pentakisphosphate + H2O = 1D-myo-inositol hexakisphosphate + phosphate + H(+)</text>
        <dbReference type="Rhea" id="RHEA:79703"/>
        <dbReference type="ChEBI" id="CHEBI:15377"/>
        <dbReference type="ChEBI" id="CHEBI:15378"/>
        <dbReference type="ChEBI" id="CHEBI:43474"/>
        <dbReference type="ChEBI" id="CHEBI:58130"/>
        <dbReference type="ChEBI" id="CHEBI:230534"/>
        <dbReference type="EC" id="3.6.1.52"/>
    </reaction>
    <physiologicalReaction direction="left-to-right" evidence="9">
        <dbReference type="Rhea" id="RHEA:79704"/>
    </physiologicalReaction>
</comment>
<comment type="similarity">
    <text evidence="5">Belongs to the protein-tyrosine phosphatase family. Atypical dual-specificity phosphatase Siw14-like subfamily.</text>
</comment>
<keyword evidence="3" id="KW-0963">Cytoplasm</keyword>
<evidence type="ECO:0000256" key="5">
    <source>
        <dbReference type="ARBA" id="ARBA00044949"/>
    </source>
</evidence>
<comment type="catalytic activity">
    <reaction evidence="6">
        <text>5-diphospho-1D-myo-inositol 1,2,3,4,6-pentakisphosphate + H2O = 1D-myo-inositol hexakisphosphate + phosphate + H(+)</text>
        <dbReference type="Rhea" id="RHEA:22384"/>
        <dbReference type="ChEBI" id="CHEBI:15377"/>
        <dbReference type="ChEBI" id="CHEBI:15378"/>
        <dbReference type="ChEBI" id="CHEBI:43474"/>
        <dbReference type="ChEBI" id="CHEBI:58130"/>
        <dbReference type="ChEBI" id="CHEBI:58628"/>
        <dbReference type="EC" id="3.6.1.52"/>
    </reaction>
    <physiologicalReaction direction="left-to-right" evidence="6">
        <dbReference type="Rhea" id="RHEA:22385"/>
    </physiologicalReaction>
</comment>
<dbReference type="InterPro" id="IPR020422">
    <property type="entry name" value="TYR_PHOSPHATASE_DUAL_dom"/>
</dbReference>
<dbReference type="Gene3D" id="3.90.190.10">
    <property type="entry name" value="Protein tyrosine phosphatase superfamily"/>
    <property type="match status" value="1"/>
</dbReference>
<dbReference type="Proteomes" id="UP000290189">
    <property type="component" value="Unassembled WGS sequence"/>
</dbReference>
<dbReference type="InterPro" id="IPR029021">
    <property type="entry name" value="Prot-tyrosine_phosphatase-like"/>
</dbReference>
<gene>
    <name evidence="12" type="ORF">PLBR_LOCUS7344</name>
</gene>
<comment type="subcellular location">
    <subcellularLocation>
        <location evidence="1">Cytoplasm</location>
    </subcellularLocation>
</comment>
<evidence type="ECO:0000256" key="2">
    <source>
        <dbReference type="ARBA" id="ARBA00012527"/>
    </source>
</evidence>
<evidence type="ECO:0000259" key="10">
    <source>
        <dbReference type="PROSITE" id="PS50054"/>
    </source>
</evidence>
<evidence type="ECO:0000313" key="12">
    <source>
        <dbReference type="EMBL" id="SPR00129.1"/>
    </source>
</evidence>
<evidence type="ECO:0000256" key="8">
    <source>
        <dbReference type="ARBA" id="ARBA00047927"/>
    </source>
</evidence>
<dbReference type="InterPro" id="IPR016130">
    <property type="entry name" value="Tyr_Pase_AS"/>
</dbReference>
<dbReference type="PANTHER" id="PTHR31126:SF48">
    <property type="entry name" value="INOSITOL PHOSPHATASE SIW14"/>
    <property type="match status" value="1"/>
</dbReference>
<accession>A0A3P3YJ24</accession>
<evidence type="ECO:0000259" key="11">
    <source>
        <dbReference type="PROSITE" id="PS50056"/>
    </source>
</evidence>